<comment type="caution">
    <text evidence="1">The sequence shown here is derived from an EMBL/GenBank/DDBJ whole genome shotgun (WGS) entry which is preliminary data.</text>
</comment>
<proteinExistence type="predicted"/>
<evidence type="ECO:0000313" key="2">
    <source>
        <dbReference type="Proteomes" id="UP000824102"/>
    </source>
</evidence>
<reference evidence="1" key="1">
    <citation type="journal article" date="2021" name="PeerJ">
        <title>Extensive microbial diversity within the chicken gut microbiome revealed by metagenomics and culture.</title>
        <authorList>
            <person name="Gilroy R."/>
            <person name="Ravi A."/>
            <person name="Getino M."/>
            <person name="Pursley I."/>
            <person name="Horton D.L."/>
            <person name="Alikhan N.F."/>
            <person name="Baker D."/>
            <person name="Gharbi K."/>
            <person name="Hall N."/>
            <person name="Watson M."/>
            <person name="Adriaenssens E.M."/>
            <person name="Foster-Nyarko E."/>
            <person name="Jarju S."/>
            <person name="Secka A."/>
            <person name="Antonio M."/>
            <person name="Oren A."/>
            <person name="Chaudhuri R.R."/>
            <person name="La Ragione R."/>
            <person name="Hildebrand F."/>
            <person name="Pallen M.J."/>
        </authorList>
    </citation>
    <scope>NUCLEOTIDE SEQUENCE</scope>
    <source>
        <strain evidence="1">ChiW7-2402</strain>
    </source>
</reference>
<organism evidence="1 2">
    <name type="scientific">Candidatus Gallimonas intestinavium</name>
    <dbReference type="NCBI Taxonomy" id="2838603"/>
    <lineage>
        <taxon>Bacteria</taxon>
        <taxon>Bacillati</taxon>
        <taxon>Bacillota</taxon>
        <taxon>Clostridia</taxon>
        <taxon>Candidatus Gallimonas</taxon>
    </lineage>
</organism>
<dbReference type="Proteomes" id="UP000824102">
    <property type="component" value="Unassembled WGS sequence"/>
</dbReference>
<reference evidence="1" key="2">
    <citation type="submission" date="2021-04" db="EMBL/GenBank/DDBJ databases">
        <authorList>
            <person name="Gilroy R."/>
        </authorList>
    </citation>
    <scope>NUCLEOTIDE SEQUENCE</scope>
    <source>
        <strain evidence="1">ChiW7-2402</strain>
    </source>
</reference>
<evidence type="ECO:0000313" key="1">
    <source>
        <dbReference type="EMBL" id="HIZ73402.1"/>
    </source>
</evidence>
<dbReference type="AlphaFoldDB" id="A0A9D2K0G4"/>
<name>A0A9D2K0G4_9FIRM</name>
<sequence length="293" mass="32347">MQVFFLAERPCILTLGGATLGVVDTFERSVELDPADRTLCTLSPLGEYLPFSFCIDEDFLLAPPPGITLYHLNGKRSAALFAGGFARTDQSLKVLRQERLGGARLTLLRQGKLLLDLETEEGFRLIELPDALEESTFFVQDSGFLLRAPNAFALLSRQGEIVVQAEGRIVETGDILRAEVPFHDSRGHTALCEWKNGELVSCTLRTARDPVPATFALAFFESVLLGLDASPFLSPGLEADALREYLGDFRSVVLTEEESRVGLVYPRRERVFDVRYFSVETDGGRVCNIIPAG</sequence>
<gene>
    <name evidence="1" type="ORF">H9964_07455</name>
</gene>
<accession>A0A9D2K0G4</accession>
<dbReference type="EMBL" id="DXBB01000108">
    <property type="protein sequence ID" value="HIZ73402.1"/>
    <property type="molecule type" value="Genomic_DNA"/>
</dbReference>
<protein>
    <submittedName>
        <fullName evidence="1">Uncharacterized protein</fullName>
    </submittedName>
</protein>